<dbReference type="Gene3D" id="1.25.40.10">
    <property type="entry name" value="Tetratricopeptide repeat domain"/>
    <property type="match status" value="1"/>
</dbReference>
<dbReference type="AlphaFoldDB" id="A0A418DFM8"/>
<evidence type="ECO:0000313" key="1">
    <source>
        <dbReference type="EMBL" id="RHY93874.1"/>
    </source>
</evidence>
<dbReference type="Proteomes" id="UP000285712">
    <property type="component" value="Unassembled WGS sequence"/>
</dbReference>
<organism evidence="1 2">
    <name type="scientific">Aphanomyces astaci</name>
    <name type="common">Crayfish plague agent</name>
    <dbReference type="NCBI Taxonomy" id="112090"/>
    <lineage>
        <taxon>Eukaryota</taxon>
        <taxon>Sar</taxon>
        <taxon>Stramenopiles</taxon>
        <taxon>Oomycota</taxon>
        <taxon>Saprolegniomycetes</taxon>
        <taxon>Saprolegniales</taxon>
        <taxon>Verrucalvaceae</taxon>
        <taxon>Aphanomyces</taxon>
    </lineage>
</organism>
<reference evidence="1 2" key="1">
    <citation type="submission" date="2018-08" db="EMBL/GenBank/DDBJ databases">
        <title>Aphanomyces genome sequencing and annotation.</title>
        <authorList>
            <person name="Minardi D."/>
            <person name="Oidtmann B."/>
            <person name="Van Der Giezen M."/>
            <person name="Studholme D.J."/>
        </authorList>
    </citation>
    <scope>NUCLEOTIDE SEQUENCE [LARGE SCALE GENOMIC DNA]</scope>
    <source>
        <strain evidence="1 2">Sv</strain>
    </source>
</reference>
<dbReference type="InterPro" id="IPR011990">
    <property type="entry name" value="TPR-like_helical_dom_sf"/>
</dbReference>
<proteinExistence type="predicted"/>
<dbReference type="VEuPathDB" id="FungiDB:H257_17746"/>
<evidence type="ECO:0000313" key="2">
    <source>
        <dbReference type="Proteomes" id="UP000285712"/>
    </source>
</evidence>
<sequence>MGRFGEAFDAAVEARTPEAFSLFQAQVDGWVIDGQFARSSTDVESALVQLMDGFGVNAPEVQAMCEEFILLCNSAAMRALSLAESEDALDLLTLADQHTTPGTCHLVDDSHRKRLRGITLNNFAHGKLHTAIQYLEKTLKIESSIANVENPAGTHLNICAILSQMGRHVRAAEHARCAIELLKYERTKAMADERVAGGGAPSNNKSDTSVLAIAYYNWGVELEHMRRFDQAIKAFTKGRHEVACSELDASHPMIQAMYKALVDVEDHVAVKKGYAVTPRSAIKTPRTARYPPPLMLCWIFTKIQLLPPWKPTCAAPQAATSPSTFALSSEQMQNVACSLPFILDDGVDRCRRGLALQNLTYPMTDTTTPSDETAAWDAALAQLQRALGSIPHCDVVAITLLKRWKRHLKLASSHATAEGVSSSPHKAFGSGEPTFEHLNWKLRLVMMGPPTLAPPSVSVRLQWAAASDNATTTSHPRLIGSLLTAILEFSAKTTGAPVSYMEFAHGTSLFSTRGAIQTTTRDVVAVAVVTNEHAKVFCAIFLDVCDGPKFGSFIAKEILAAFVNEYAGDLGNIGHNLRDFHGFHYKISEVIRESAKPILATLQQHRGIQKAILVTDDTVTYATVDVDHLGVLVNLQSLRTLSADMSTWHDV</sequence>
<name>A0A418DFM8_APHAT</name>
<comment type="caution">
    <text evidence="1">The sequence shown here is derived from an EMBL/GenBank/DDBJ whole genome shotgun (WGS) entry which is preliminary data.</text>
</comment>
<dbReference type="SUPFAM" id="SSF48452">
    <property type="entry name" value="TPR-like"/>
    <property type="match status" value="1"/>
</dbReference>
<dbReference type="EMBL" id="QUTG01002970">
    <property type="protein sequence ID" value="RHY93874.1"/>
    <property type="molecule type" value="Genomic_DNA"/>
</dbReference>
<gene>
    <name evidence="1" type="ORF">DYB35_006269</name>
</gene>
<protein>
    <submittedName>
        <fullName evidence="1">Uncharacterized protein</fullName>
    </submittedName>
</protein>
<dbReference type="VEuPathDB" id="FungiDB:H257_17743"/>
<accession>A0A418DFM8</accession>